<evidence type="ECO:0000313" key="1">
    <source>
        <dbReference type="EnsemblPlants" id="cds.evm.model.06.924"/>
    </source>
</evidence>
<keyword evidence="2" id="KW-1185">Reference proteome</keyword>
<organism evidence="1 2">
    <name type="scientific">Cannabis sativa</name>
    <name type="common">Hemp</name>
    <name type="synonym">Marijuana</name>
    <dbReference type="NCBI Taxonomy" id="3483"/>
    <lineage>
        <taxon>Eukaryota</taxon>
        <taxon>Viridiplantae</taxon>
        <taxon>Streptophyta</taxon>
        <taxon>Embryophyta</taxon>
        <taxon>Tracheophyta</taxon>
        <taxon>Spermatophyta</taxon>
        <taxon>Magnoliopsida</taxon>
        <taxon>eudicotyledons</taxon>
        <taxon>Gunneridae</taxon>
        <taxon>Pentapetalae</taxon>
        <taxon>rosids</taxon>
        <taxon>fabids</taxon>
        <taxon>Rosales</taxon>
        <taxon>Cannabaceae</taxon>
        <taxon>Cannabis</taxon>
    </lineage>
</organism>
<name>A0A803Q0K2_CANSA</name>
<sequence length="80" mass="8979">MLQWYQAGVLLVWGGNDMGVVWVAWSFGVGDFSAKLLAIWLGLSLVHQCGFRISLINSDSTVEIGWMNKLHINFGVQSFY</sequence>
<dbReference type="AlphaFoldDB" id="A0A803Q0K2"/>
<reference evidence="1" key="2">
    <citation type="submission" date="2021-03" db="UniProtKB">
        <authorList>
            <consortium name="EnsemblPlants"/>
        </authorList>
    </citation>
    <scope>IDENTIFICATION</scope>
</reference>
<reference evidence="1" key="1">
    <citation type="submission" date="2018-11" db="EMBL/GenBank/DDBJ databases">
        <authorList>
            <person name="Grassa J C."/>
        </authorList>
    </citation>
    <scope>NUCLEOTIDE SEQUENCE [LARGE SCALE GENOMIC DNA]</scope>
</reference>
<dbReference type="Proteomes" id="UP000596661">
    <property type="component" value="Chromosome 6"/>
</dbReference>
<evidence type="ECO:0000313" key="2">
    <source>
        <dbReference type="Proteomes" id="UP000596661"/>
    </source>
</evidence>
<dbReference type="EMBL" id="UZAU01000584">
    <property type="status" value="NOT_ANNOTATED_CDS"/>
    <property type="molecule type" value="Genomic_DNA"/>
</dbReference>
<protein>
    <submittedName>
        <fullName evidence="1">Uncharacterized protein</fullName>
    </submittedName>
</protein>
<proteinExistence type="predicted"/>
<dbReference type="EnsemblPlants" id="evm.model.06.924">
    <property type="protein sequence ID" value="cds.evm.model.06.924"/>
    <property type="gene ID" value="evm.TU.06.924"/>
</dbReference>
<accession>A0A803Q0K2</accession>
<dbReference type="Gramene" id="evm.model.06.924">
    <property type="protein sequence ID" value="cds.evm.model.06.924"/>
    <property type="gene ID" value="evm.TU.06.924"/>
</dbReference>